<evidence type="ECO:0000313" key="2">
    <source>
        <dbReference type="Proteomes" id="UP000499080"/>
    </source>
</evidence>
<dbReference type="Proteomes" id="UP000499080">
    <property type="component" value="Unassembled WGS sequence"/>
</dbReference>
<dbReference type="EMBL" id="BGPR01038504">
    <property type="protein sequence ID" value="GBO14358.1"/>
    <property type="molecule type" value="Genomic_DNA"/>
</dbReference>
<gene>
    <name evidence="1" type="ORF">AVEN_26857_1</name>
</gene>
<accession>A0A4Y2UNB5</accession>
<reference evidence="1 2" key="1">
    <citation type="journal article" date="2019" name="Sci. Rep.">
        <title>Orb-weaving spider Araneus ventricosus genome elucidates the spidroin gene catalogue.</title>
        <authorList>
            <person name="Kono N."/>
            <person name="Nakamura H."/>
            <person name="Ohtoshi R."/>
            <person name="Moran D.A.P."/>
            <person name="Shinohara A."/>
            <person name="Yoshida Y."/>
            <person name="Fujiwara M."/>
            <person name="Mori M."/>
            <person name="Tomita M."/>
            <person name="Arakawa K."/>
        </authorList>
    </citation>
    <scope>NUCLEOTIDE SEQUENCE [LARGE SCALE GENOMIC DNA]</scope>
</reference>
<proteinExistence type="predicted"/>
<name>A0A4Y2UNB5_ARAVE</name>
<organism evidence="1 2">
    <name type="scientific">Araneus ventricosus</name>
    <name type="common">Orbweaver spider</name>
    <name type="synonym">Epeira ventricosa</name>
    <dbReference type="NCBI Taxonomy" id="182803"/>
    <lineage>
        <taxon>Eukaryota</taxon>
        <taxon>Metazoa</taxon>
        <taxon>Ecdysozoa</taxon>
        <taxon>Arthropoda</taxon>
        <taxon>Chelicerata</taxon>
        <taxon>Arachnida</taxon>
        <taxon>Araneae</taxon>
        <taxon>Araneomorphae</taxon>
        <taxon>Entelegynae</taxon>
        <taxon>Araneoidea</taxon>
        <taxon>Araneidae</taxon>
        <taxon>Araneus</taxon>
    </lineage>
</organism>
<comment type="caution">
    <text evidence="1">The sequence shown here is derived from an EMBL/GenBank/DDBJ whole genome shotgun (WGS) entry which is preliminary data.</text>
</comment>
<protein>
    <submittedName>
        <fullName evidence="1">Uncharacterized protein</fullName>
    </submittedName>
</protein>
<sequence>MSCTQSLLSNRTGTFWNVSPQIPSFPPRSIICADLGYDSLAKEINAVSSNLNKAESISFARNVHKSIEKQFRKLDSSVLSSFGLIASAVVFLV</sequence>
<evidence type="ECO:0000313" key="1">
    <source>
        <dbReference type="EMBL" id="GBO14358.1"/>
    </source>
</evidence>
<keyword evidence="2" id="KW-1185">Reference proteome</keyword>
<dbReference type="AlphaFoldDB" id="A0A4Y2UNB5"/>